<evidence type="ECO:0000256" key="1">
    <source>
        <dbReference type="ARBA" id="ARBA00023002"/>
    </source>
</evidence>
<sequence>MHNQEQNQEQNQEIVLAKHPSGTVKADTFKFNTIDMPQCQDNEVLIKSLYISVDPGMRGFMDKGDDDAAGNKFKLNKPITSRTVAQVIDSKSQDFKQGDIVHGRFAWQKYQSVSTDHIAKVDPTLAPISTAVSMLGIPGLAAYFGMINIGQPKKGDTVVVSGAAGAVGSIAAQIARIKGCRVVGIAGTPQKIDYLEQDLGLDKGINYKQTDDMTAAIKAACPNGVDVFFDNVGGELFDAVFANINEHARIAICGQIADYNAKNPPQGPRPMHMLIKKSARMEGFVAYDFMEEFNDAKKQIGEWYNDGKITYKEHLIEGFEHIPAAFIGLFSGENIGKQMVKVADIEEF</sequence>
<reference evidence="3 4" key="1">
    <citation type="submission" date="2015-09" db="EMBL/GenBank/DDBJ databases">
        <title>Complete genome of Psychrobacter urativorans R10.10B.</title>
        <authorList>
            <person name="See-Too W.S."/>
            <person name="Chan K.G."/>
        </authorList>
    </citation>
    <scope>NUCLEOTIDE SEQUENCE [LARGE SCALE GENOMIC DNA]</scope>
    <source>
        <strain evidence="3 4">R10.10B</strain>
    </source>
</reference>
<dbReference type="CDD" id="cd05288">
    <property type="entry name" value="PGDH"/>
    <property type="match status" value="1"/>
</dbReference>
<dbReference type="InterPro" id="IPR045010">
    <property type="entry name" value="MDR_fam"/>
</dbReference>
<evidence type="ECO:0000259" key="2">
    <source>
        <dbReference type="SMART" id="SM00829"/>
    </source>
</evidence>
<dbReference type="SUPFAM" id="SSF51735">
    <property type="entry name" value="NAD(P)-binding Rossmann-fold domains"/>
    <property type="match status" value="1"/>
</dbReference>
<dbReference type="PANTHER" id="PTHR43205:SF7">
    <property type="entry name" value="PROSTAGLANDIN REDUCTASE 1"/>
    <property type="match status" value="1"/>
</dbReference>
<name>A0A0M4T603_9GAMM</name>
<dbReference type="SUPFAM" id="SSF50129">
    <property type="entry name" value="GroES-like"/>
    <property type="match status" value="2"/>
</dbReference>
<evidence type="ECO:0000313" key="4">
    <source>
        <dbReference type="Proteomes" id="UP000059847"/>
    </source>
</evidence>
<proteinExistence type="predicted"/>
<dbReference type="FunFam" id="3.40.50.720:FF:000121">
    <property type="entry name" value="Prostaglandin reductase 2"/>
    <property type="match status" value="1"/>
</dbReference>
<accession>A0A0M4T603</accession>
<feature type="domain" description="Enoyl reductase (ER)" evidence="2">
    <location>
        <begin position="25"/>
        <end position="340"/>
    </location>
</feature>
<dbReference type="SMART" id="SM00829">
    <property type="entry name" value="PKS_ER"/>
    <property type="match status" value="1"/>
</dbReference>
<dbReference type="InterPro" id="IPR041694">
    <property type="entry name" value="ADH_N_2"/>
</dbReference>
<dbReference type="Pfam" id="PF00107">
    <property type="entry name" value="ADH_zinc_N"/>
    <property type="match status" value="1"/>
</dbReference>
<dbReference type="RefSeq" id="WP_062533130.1">
    <property type="nucleotide sequence ID" value="NZ_CP012678.1"/>
</dbReference>
<evidence type="ECO:0000313" key="3">
    <source>
        <dbReference type="EMBL" id="ALF58734.1"/>
    </source>
</evidence>
<dbReference type="GO" id="GO:0016628">
    <property type="term" value="F:oxidoreductase activity, acting on the CH-CH group of donors, NAD or NADP as acceptor"/>
    <property type="evidence" value="ECO:0007669"/>
    <property type="project" value="InterPro"/>
</dbReference>
<organism evidence="3 4">
    <name type="scientific">Psychrobacter urativorans</name>
    <dbReference type="NCBI Taxonomy" id="45610"/>
    <lineage>
        <taxon>Bacteria</taxon>
        <taxon>Pseudomonadati</taxon>
        <taxon>Pseudomonadota</taxon>
        <taxon>Gammaproteobacteria</taxon>
        <taxon>Moraxellales</taxon>
        <taxon>Moraxellaceae</taxon>
        <taxon>Psychrobacter</taxon>
    </lineage>
</organism>
<dbReference type="InterPro" id="IPR013149">
    <property type="entry name" value="ADH-like_C"/>
</dbReference>
<gene>
    <name evidence="3" type="ORF">AOC03_00620</name>
</gene>
<dbReference type="OrthoDB" id="9805663at2"/>
<keyword evidence="4" id="KW-1185">Reference proteome</keyword>
<protein>
    <submittedName>
        <fullName evidence="3">Alcohol dehydrogenase</fullName>
    </submittedName>
</protein>
<dbReference type="AlphaFoldDB" id="A0A0M4T603"/>
<dbReference type="KEGG" id="pur:AOC03_00620"/>
<dbReference type="Gene3D" id="3.90.180.10">
    <property type="entry name" value="Medium-chain alcohol dehydrogenases, catalytic domain"/>
    <property type="match status" value="1"/>
</dbReference>
<dbReference type="Pfam" id="PF16884">
    <property type="entry name" value="ADH_N_2"/>
    <property type="match status" value="1"/>
</dbReference>
<dbReference type="InterPro" id="IPR020843">
    <property type="entry name" value="ER"/>
</dbReference>
<keyword evidence="1" id="KW-0560">Oxidoreductase</keyword>
<dbReference type="InterPro" id="IPR011032">
    <property type="entry name" value="GroES-like_sf"/>
</dbReference>
<dbReference type="InterPro" id="IPR036291">
    <property type="entry name" value="NAD(P)-bd_dom_sf"/>
</dbReference>
<dbReference type="PANTHER" id="PTHR43205">
    <property type="entry name" value="PROSTAGLANDIN REDUCTASE"/>
    <property type="match status" value="1"/>
</dbReference>
<dbReference type="STRING" id="45610.AOC03_00620"/>
<dbReference type="EMBL" id="CP012678">
    <property type="protein sequence ID" value="ALF58734.1"/>
    <property type="molecule type" value="Genomic_DNA"/>
</dbReference>
<dbReference type="Gene3D" id="3.40.50.720">
    <property type="entry name" value="NAD(P)-binding Rossmann-like Domain"/>
    <property type="match status" value="1"/>
</dbReference>
<dbReference type="Proteomes" id="UP000059847">
    <property type="component" value="Chromosome"/>
</dbReference>